<dbReference type="PANTHER" id="PTHR12381:SF56">
    <property type="entry name" value="B30.2_SPRY DOMAIN-CONTAINING PROTEIN-RELATED"/>
    <property type="match status" value="1"/>
</dbReference>
<feature type="compositionally biased region" description="Basic and acidic residues" evidence="5">
    <location>
        <begin position="126"/>
        <end position="138"/>
    </location>
</feature>
<evidence type="ECO:0000256" key="4">
    <source>
        <dbReference type="ARBA" id="ARBA00023242"/>
    </source>
</evidence>
<feature type="compositionally biased region" description="Gly residues" evidence="5">
    <location>
        <begin position="714"/>
        <end position="725"/>
    </location>
</feature>
<protein>
    <submittedName>
        <fullName evidence="9">Heterogeneous nuclear ribonucleoprotein U-like protein 1 isoform X1</fullName>
    </submittedName>
</protein>
<feature type="region of interest" description="Disordered" evidence="5">
    <location>
        <begin position="40"/>
        <end position="185"/>
    </location>
</feature>
<dbReference type="Pfam" id="PF02037">
    <property type="entry name" value="SAP"/>
    <property type="match status" value="1"/>
</dbReference>
<feature type="compositionally biased region" description="Gly residues" evidence="5">
    <location>
        <begin position="643"/>
        <end position="658"/>
    </location>
</feature>
<dbReference type="InterPro" id="IPR003877">
    <property type="entry name" value="SPRY_dom"/>
</dbReference>
<name>A0A6P7SYB2_9MOLL</name>
<feature type="compositionally biased region" description="Basic residues" evidence="5">
    <location>
        <begin position="139"/>
        <end position="177"/>
    </location>
</feature>
<dbReference type="InterPro" id="IPR043136">
    <property type="entry name" value="B30.2/SPRY_sf"/>
</dbReference>
<keyword evidence="4" id="KW-0539">Nucleus</keyword>
<dbReference type="Proteomes" id="UP000515154">
    <property type="component" value="Linkage group LG11"/>
</dbReference>
<dbReference type="Pfam" id="PF00622">
    <property type="entry name" value="SPRY"/>
    <property type="match status" value="1"/>
</dbReference>
<organism evidence="8 9">
    <name type="scientific">Octopus sinensis</name>
    <name type="common">East Asian common octopus</name>
    <dbReference type="NCBI Taxonomy" id="2607531"/>
    <lineage>
        <taxon>Eukaryota</taxon>
        <taxon>Metazoa</taxon>
        <taxon>Spiralia</taxon>
        <taxon>Lophotrochozoa</taxon>
        <taxon>Mollusca</taxon>
        <taxon>Cephalopoda</taxon>
        <taxon>Coleoidea</taxon>
        <taxon>Octopodiformes</taxon>
        <taxon>Octopoda</taxon>
        <taxon>Incirrata</taxon>
        <taxon>Octopodidae</taxon>
        <taxon>Octopus</taxon>
    </lineage>
</organism>
<comment type="subcellular location">
    <subcellularLocation>
        <location evidence="1">Nucleus</location>
    </subcellularLocation>
</comment>
<keyword evidence="2" id="KW-0488">Methylation</keyword>
<dbReference type="SUPFAM" id="SSF68906">
    <property type="entry name" value="SAP domain"/>
    <property type="match status" value="1"/>
</dbReference>
<feature type="compositionally biased region" description="Gly residues" evidence="5">
    <location>
        <begin position="688"/>
        <end position="707"/>
    </location>
</feature>
<gene>
    <name evidence="9" type="primary">LOC115217557</name>
</gene>
<dbReference type="AlphaFoldDB" id="A0A6P7SYB2"/>
<dbReference type="InterPro" id="IPR001870">
    <property type="entry name" value="B30.2/SPRY"/>
</dbReference>
<dbReference type="InterPro" id="IPR036361">
    <property type="entry name" value="SAP_dom_sf"/>
</dbReference>
<dbReference type="Gene3D" id="1.10.720.30">
    <property type="entry name" value="SAP domain"/>
    <property type="match status" value="1"/>
</dbReference>
<evidence type="ECO:0000256" key="1">
    <source>
        <dbReference type="ARBA" id="ARBA00004123"/>
    </source>
</evidence>
<dbReference type="SMART" id="SM00449">
    <property type="entry name" value="SPRY"/>
    <property type="match status" value="1"/>
</dbReference>
<feature type="compositionally biased region" description="Low complexity" evidence="5">
    <location>
        <begin position="731"/>
        <end position="741"/>
    </location>
</feature>
<dbReference type="GO" id="GO:0005634">
    <property type="term" value="C:nucleus"/>
    <property type="evidence" value="ECO:0007669"/>
    <property type="project" value="UniProtKB-SubCell"/>
</dbReference>
<evidence type="ECO:0000259" key="7">
    <source>
        <dbReference type="PROSITE" id="PS50800"/>
    </source>
</evidence>
<dbReference type="PROSITE" id="PS50800">
    <property type="entry name" value="SAP"/>
    <property type="match status" value="1"/>
</dbReference>
<dbReference type="Pfam" id="PF13671">
    <property type="entry name" value="AAA_33"/>
    <property type="match status" value="1"/>
</dbReference>
<feature type="region of interest" description="Disordered" evidence="5">
    <location>
        <begin position="577"/>
        <end position="741"/>
    </location>
</feature>
<feature type="domain" description="B30.2/SPRY" evidence="6">
    <location>
        <begin position="174"/>
        <end position="370"/>
    </location>
</feature>
<dbReference type="InterPro" id="IPR027417">
    <property type="entry name" value="P-loop_NTPase"/>
</dbReference>
<dbReference type="InterPro" id="IPR003034">
    <property type="entry name" value="SAP_dom"/>
</dbReference>
<evidence type="ECO:0000256" key="5">
    <source>
        <dbReference type="SAM" id="MobiDB-lite"/>
    </source>
</evidence>
<keyword evidence="3" id="KW-0597">Phosphoprotein</keyword>
<sequence length="818" mass="90495">MSDIDPNKLKVAELREELKTRGLDTKGTKAVLVKRLQQAFNKEQGITVADDDSLGDDALLEEEAPDESSQDLDGGNMDESALEVDGNEDGDNDVGEGEEEEEEEQNCDEMPEGEEFQTIDETSQDDGQRDQAKDEKEKKAQKRKRSRSKERRSRDHSRRSTSRSRDRGRHSPRRSPTAKKVEMEDDSWVQSTEVILDRYNSDLNLRIDESNVKAHPLTADGFAFMWAGARSSYGAVNGKIAFEVKIGEELNVSHLPSEEPNPNVVRAGWSTDASNLQLGEVPLSHGYGGTGKASTDCKFKDYGEKFGSGDVITSYLDWESDPPTISFSKNGEDLGVCFEIDREEIGEAALFPHILTKNTEFECNFGQKEEPWFPLKDDFIFLSTVSLEERVRGSLPPAKKEECEIMMMVGLPGAGKTFWADKHSKANPEKKFNVLGTNNIIEKMKVMGLPRKKNYSGRWDVLIDKSTKCLNRMIETAARKKRNYILDQTNVYASARRRKMTPFEGFQRKAVVVVPTDEEFKRRISQREKEEGKEIPEKAVLEMKANFSTPEEGTLFDAVTYAELDKEDAKPLVEKYRKEGAAALPPPSKRFRGDRFGRGRFDRRDYRRGGGYGDRDRFGRGGSRGFRDRPMARYNDRRSSAYGTGGSGGGGGGRGGYPSRGPRPHSRYERRSPERRSAGYRQGQRYQGSGGQRSGGGGGGGGYGGGSWVSNRPYGGGGGGGGGSQGSWSHQGNYSGQWGSSSQSGGYGNWGYGSSSNNQGGGYGSGSHSQWGQNYNQSYYQGYGSGNNQSQYGGQCVSTTAATSKPSNTVAYDYKRGY</sequence>
<proteinExistence type="predicted"/>
<dbReference type="InterPro" id="IPR013320">
    <property type="entry name" value="ConA-like_dom_sf"/>
</dbReference>
<evidence type="ECO:0000256" key="3">
    <source>
        <dbReference type="ARBA" id="ARBA00022553"/>
    </source>
</evidence>
<evidence type="ECO:0000313" key="9">
    <source>
        <dbReference type="RefSeq" id="XP_029643152.1"/>
    </source>
</evidence>
<feature type="domain" description="SAP" evidence="7">
    <location>
        <begin position="6"/>
        <end position="40"/>
    </location>
</feature>
<evidence type="ECO:0000259" key="6">
    <source>
        <dbReference type="PROSITE" id="PS50188"/>
    </source>
</evidence>
<dbReference type="PROSITE" id="PS50188">
    <property type="entry name" value="B302_SPRY"/>
    <property type="match status" value="1"/>
</dbReference>
<evidence type="ECO:0000256" key="2">
    <source>
        <dbReference type="ARBA" id="ARBA00022481"/>
    </source>
</evidence>
<dbReference type="Gene3D" id="3.40.50.300">
    <property type="entry name" value="P-loop containing nucleotide triphosphate hydrolases"/>
    <property type="match status" value="1"/>
</dbReference>
<dbReference type="PANTHER" id="PTHR12381">
    <property type="entry name" value="HETEROGENEOUS NUCLEAR RIBONUCLEOPROTEIN U FAMILY MEMBER"/>
    <property type="match status" value="1"/>
</dbReference>
<keyword evidence="8" id="KW-1185">Reference proteome</keyword>
<dbReference type="SUPFAM" id="SSF52540">
    <property type="entry name" value="P-loop containing nucleoside triphosphate hydrolases"/>
    <property type="match status" value="1"/>
</dbReference>
<accession>A0A6P7SYB2</accession>
<dbReference type="GO" id="GO:0000380">
    <property type="term" value="P:alternative mRNA splicing, via spliceosome"/>
    <property type="evidence" value="ECO:0007669"/>
    <property type="project" value="TreeGrafter"/>
</dbReference>
<reference evidence="9" key="1">
    <citation type="submission" date="2025-08" db="UniProtKB">
        <authorList>
            <consortium name="RefSeq"/>
        </authorList>
    </citation>
    <scope>IDENTIFICATION</scope>
</reference>
<dbReference type="CDD" id="cd12884">
    <property type="entry name" value="SPRY_hnRNP"/>
    <property type="match status" value="1"/>
</dbReference>
<dbReference type="KEGG" id="osn:115217557"/>
<feature type="compositionally biased region" description="Basic and acidic residues" evidence="5">
    <location>
        <begin position="666"/>
        <end position="677"/>
    </location>
</feature>
<dbReference type="SMART" id="SM00513">
    <property type="entry name" value="SAP"/>
    <property type="match status" value="1"/>
</dbReference>
<dbReference type="SUPFAM" id="SSF49899">
    <property type="entry name" value="Concanavalin A-like lectins/glucanases"/>
    <property type="match status" value="1"/>
</dbReference>
<feature type="compositionally biased region" description="Acidic residues" evidence="5">
    <location>
        <begin position="49"/>
        <end position="70"/>
    </location>
</feature>
<feature type="compositionally biased region" description="Acidic residues" evidence="5">
    <location>
        <begin position="80"/>
        <end position="124"/>
    </location>
</feature>
<evidence type="ECO:0000313" key="8">
    <source>
        <dbReference type="Proteomes" id="UP000515154"/>
    </source>
</evidence>
<feature type="compositionally biased region" description="Basic and acidic residues" evidence="5">
    <location>
        <begin position="591"/>
        <end position="639"/>
    </location>
</feature>
<dbReference type="Gene3D" id="2.60.120.920">
    <property type="match status" value="1"/>
</dbReference>
<dbReference type="InterPro" id="IPR035778">
    <property type="entry name" value="SPRY_hnRNP_U"/>
</dbReference>
<dbReference type="GO" id="GO:0003723">
    <property type="term" value="F:RNA binding"/>
    <property type="evidence" value="ECO:0007669"/>
    <property type="project" value="TreeGrafter"/>
</dbReference>
<dbReference type="FunFam" id="3.40.50.300:FF:000355">
    <property type="entry name" value="Heterogeneous nuclear ribonucleoprotein U-like 1, isoform CRA_a"/>
    <property type="match status" value="1"/>
</dbReference>
<dbReference type="RefSeq" id="XP_029643152.1">
    <property type="nucleotide sequence ID" value="XM_029787292.2"/>
</dbReference>